<keyword evidence="9" id="KW-0274">FAD</keyword>
<proteinExistence type="inferred from homology"/>
<evidence type="ECO:0000259" key="15">
    <source>
        <dbReference type="Pfam" id="PF00205"/>
    </source>
</evidence>
<comment type="cofactor">
    <cofactor evidence="14">
        <name>Mg(2+)</name>
        <dbReference type="ChEBI" id="CHEBI:18420"/>
    </cofactor>
    <text evidence="14">Binds 1 Mg(2+) ion per subunit.</text>
</comment>
<dbReference type="OrthoDB" id="4494979at2"/>
<feature type="domain" description="Thiamine pyrophosphate enzyme TPP-binding" evidence="16">
    <location>
        <begin position="410"/>
        <end position="565"/>
    </location>
</feature>
<dbReference type="Pfam" id="PF00205">
    <property type="entry name" value="TPP_enzyme_M"/>
    <property type="match status" value="1"/>
</dbReference>
<gene>
    <name evidence="18" type="ORF">FLP10_15455</name>
</gene>
<dbReference type="GO" id="GO:0030976">
    <property type="term" value="F:thiamine pyrophosphate binding"/>
    <property type="evidence" value="ECO:0007669"/>
    <property type="project" value="UniProtKB-UniRule"/>
</dbReference>
<comment type="similarity">
    <text evidence="3 14">Belongs to the TPP enzyme family.</text>
</comment>
<comment type="pathway">
    <text evidence="1 14">Amino-acid biosynthesis; L-isoleucine biosynthesis; L-isoleucine from 2-oxobutanoate: step 1/4.</text>
</comment>
<evidence type="ECO:0000256" key="10">
    <source>
        <dbReference type="ARBA" id="ARBA00022842"/>
    </source>
</evidence>
<evidence type="ECO:0000256" key="13">
    <source>
        <dbReference type="ARBA" id="ARBA00048670"/>
    </source>
</evidence>
<dbReference type="InterPro" id="IPR039368">
    <property type="entry name" value="AHAS_TPP"/>
</dbReference>
<dbReference type="FunFam" id="3.40.50.970:FF:000007">
    <property type="entry name" value="Acetolactate synthase"/>
    <property type="match status" value="1"/>
</dbReference>
<evidence type="ECO:0000313" key="19">
    <source>
        <dbReference type="Proteomes" id="UP000324678"/>
    </source>
</evidence>
<dbReference type="CDD" id="cd02015">
    <property type="entry name" value="TPP_AHAS"/>
    <property type="match status" value="1"/>
</dbReference>
<dbReference type="GO" id="GO:0003984">
    <property type="term" value="F:acetolactate synthase activity"/>
    <property type="evidence" value="ECO:0007669"/>
    <property type="project" value="UniProtKB-EC"/>
</dbReference>
<evidence type="ECO:0000256" key="12">
    <source>
        <dbReference type="ARBA" id="ARBA00023304"/>
    </source>
</evidence>
<evidence type="ECO:0000256" key="2">
    <source>
        <dbReference type="ARBA" id="ARBA00005025"/>
    </source>
</evidence>
<dbReference type="CDD" id="cd07035">
    <property type="entry name" value="TPP_PYR_POX_like"/>
    <property type="match status" value="1"/>
</dbReference>
<evidence type="ECO:0000256" key="8">
    <source>
        <dbReference type="ARBA" id="ARBA00022723"/>
    </source>
</evidence>
<keyword evidence="7 14" id="KW-0808">Transferase</keyword>
<comment type="catalytic activity">
    <reaction evidence="13 14">
        <text>2 pyruvate + H(+) = (2S)-2-acetolactate + CO2</text>
        <dbReference type="Rhea" id="RHEA:25249"/>
        <dbReference type="ChEBI" id="CHEBI:15361"/>
        <dbReference type="ChEBI" id="CHEBI:15378"/>
        <dbReference type="ChEBI" id="CHEBI:16526"/>
        <dbReference type="ChEBI" id="CHEBI:58476"/>
        <dbReference type="EC" id="2.2.1.6"/>
    </reaction>
</comment>
<dbReference type="NCBIfam" id="NF005860">
    <property type="entry name" value="PRK07789.1"/>
    <property type="match status" value="1"/>
</dbReference>
<evidence type="ECO:0000256" key="1">
    <source>
        <dbReference type="ARBA" id="ARBA00004974"/>
    </source>
</evidence>
<dbReference type="EMBL" id="CP043505">
    <property type="protein sequence ID" value="QEO15666.1"/>
    <property type="molecule type" value="Genomic_DNA"/>
</dbReference>
<dbReference type="GO" id="GO:0005948">
    <property type="term" value="C:acetolactate synthase complex"/>
    <property type="evidence" value="ECO:0007669"/>
    <property type="project" value="TreeGrafter"/>
</dbReference>
<dbReference type="Pfam" id="PF02776">
    <property type="entry name" value="TPP_enzyme_N"/>
    <property type="match status" value="1"/>
</dbReference>
<dbReference type="InterPro" id="IPR000399">
    <property type="entry name" value="TPP-bd_CS"/>
</dbReference>
<dbReference type="Gene3D" id="3.40.50.1220">
    <property type="entry name" value="TPP-binding domain"/>
    <property type="match status" value="1"/>
</dbReference>
<evidence type="ECO:0000256" key="11">
    <source>
        <dbReference type="ARBA" id="ARBA00023052"/>
    </source>
</evidence>
<evidence type="ECO:0000256" key="3">
    <source>
        <dbReference type="ARBA" id="ARBA00007812"/>
    </source>
</evidence>
<dbReference type="PROSITE" id="PS00187">
    <property type="entry name" value="TPP_ENZYMES"/>
    <property type="match status" value="1"/>
</dbReference>
<dbReference type="GO" id="GO:0050660">
    <property type="term" value="F:flavin adenine dinucleotide binding"/>
    <property type="evidence" value="ECO:0007669"/>
    <property type="project" value="InterPro"/>
</dbReference>
<dbReference type="FunFam" id="3.40.50.970:FF:000016">
    <property type="entry name" value="Acetolactate synthase"/>
    <property type="match status" value="1"/>
</dbReference>
<keyword evidence="8 14" id="KW-0479">Metal-binding</keyword>
<evidence type="ECO:0000256" key="5">
    <source>
        <dbReference type="ARBA" id="ARBA00022605"/>
    </source>
</evidence>
<comment type="cofactor">
    <cofactor evidence="14">
        <name>thiamine diphosphate</name>
        <dbReference type="ChEBI" id="CHEBI:58937"/>
    </cofactor>
    <text evidence="14">Binds 1 thiamine pyrophosphate per subunit.</text>
</comment>
<dbReference type="RefSeq" id="WP_149161679.1">
    <property type="nucleotide sequence ID" value="NZ_CP043505.1"/>
</dbReference>
<feature type="domain" description="Thiamine pyrophosphate enzyme central" evidence="15">
    <location>
        <begin position="212"/>
        <end position="347"/>
    </location>
</feature>
<evidence type="ECO:0000256" key="9">
    <source>
        <dbReference type="ARBA" id="ARBA00022827"/>
    </source>
</evidence>
<dbReference type="InterPro" id="IPR012846">
    <property type="entry name" value="Acetolactate_synth_lsu"/>
</dbReference>
<dbReference type="NCBIfam" id="TIGR00118">
    <property type="entry name" value="acolac_lg"/>
    <property type="match status" value="1"/>
</dbReference>
<dbReference type="PANTHER" id="PTHR18968:SF13">
    <property type="entry name" value="ACETOLACTATE SYNTHASE CATALYTIC SUBUNIT, MITOCHONDRIAL"/>
    <property type="match status" value="1"/>
</dbReference>
<dbReference type="UniPathway" id="UPA00047">
    <property type="reaction ID" value="UER00055"/>
</dbReference>
<dbReference type="AlphaFoldDB" id="A0A5C1YHH7"/>
<dbReference type="InterPro" id="IPR045229">
    <property type="entry name" value="TPP_enz"/>
</dbReference>
<organism evidence="18 19">
    <name type="scientific">Agromyces intestinalis</name>
    <dbReference type="NCBI Taxonomy" id="2592652"/>
    <lineage>
        <taxon>Bacteria</taxon>
        <taxon>Bacillati</taxon>
        <taxon>Actinomycetota</taxon>
        <taxon>Actinomycetes</taxon>
        <taxon>Micrococcales</taxon>
        <taxon>Microbacteriaceae</taxon>
        <taxon>Agromyces</taxon>
    </lineage>
</organism>
<evidence type="ECO:0000256" key="7">
    <source>
        <dbReference type="ARBA" id="ARBA00022679"/>
    </source>
</evidence>
<evidence type="ECO:0000259" key="16">
    <source>
        <dbReference type="Pfam" id="PF02775"/>
    </source>
</evidence>
<keyword evidence="6" id="KW-0285">Flavoprotein</keyword>
<dbReference type="GO" id="GO:0009099">
    <property type="term" value="P:L-valine biosynthetic process"/>
    <property type="evidence" value="ECO:0007669"/>
    <property type="project" value="UniProtKB-UniPathway"/>
</dbReference>
<dbReference type="Gene3D" id="3.40.50.970">
    <property type="match status" value="2"/>
</dbReference>
<keyword evidence="5 14" id="KW-0028">Amino-acid biosynthesis</keyword>
<evidence type="ECO:0000259" key="17">
    <source>
        <dbReference type="Pfam" id="PF02776"/>
    </source>
</evidence>
<dbReference type="SUPFAM" id="SSF52467">
    <property type="entry name" value="DHS-like NAD/FAD-binding domain"/>
    <property type="match status" value="1"/>
</dbReference>
<dbReference type="GO" id="GO:0000287">
    <property type="term" value="F:magnesium ion binding"/>
    <property type="evidence" value="ECO:0007669"/>
    <property type="project" value="UniProtKB-UniRule"/>
</dbReference>
<dbReference type="Proteomes" id="UP000324678">
    <property type="component" value="Chromosome"/>
</dbReference>
<dbReference type="GO" id="GO:0009097">
    <property type="term" value="P:isoleucine biosynthetic process"/>
    <property type="evidence" value="ECO:0007669"/>
    <property type="project" value="UniProtKB-UniPathway"/>
</dbReference>
<comment type="pathway">
    <text evidence="2 14">Amino-acid biosynthesis; L-valine biosynthesis; L-valine from pyruvate: step 1/4.</text>
</comment>
<dbReference type="Pfam" id="PF02775">
    <property type="entry name" value="TPP_enzyme_C"/>
    <property type="match status" value="1"/>
</dbReference>
<dbReference type="KEGG" id="ail:FLP10_15455"/>
<accession>A0A5C1YHH7</accession>
<name>A0A5C1YHH7_9MICO</name>
<sequence>MTTEASPVPSASPLPPGVPIQITGAEAVVRSLELLGITDVFGLPGGAILPVYDPLMAASTLRHILVRHEQGAGHAAEGYASASGKLGVAIATSGPGATNLVTAIADAHMDSVPLLAITGQVFSNLMGTDAFQEADIVGITMPVTKHSFLVKRAEEIPATIAAAVHIATTGRPGPVLVDITKDAQQATFGFSWPPKVDLPGYRPITKAHGKQVAAAAQLIAEAKRPVLYVGGGVIRARASEELLALAEATGAPVVTTLMARGAFPDSHPQHLGMPGMHGTVPAVLALQEADLLVALGARFDDRVTGKAALFAPEAKVVHVDIDPAEISKIRVADVPIVGDLKDVLVDLRAAYAQVAAEVKPDLSEWWATLDGLRTEYPLGFAPTSDGLLAPQYVIQRIGELTGPEAVYAAGVGQHQMWAAQFIKYERPNAWLNSGGAGTMGYAVPAAMGAKVAEPHRTVWAIDGDGCFQMTNQELATCMLNDIPIKVAIINNSSLGMVRQWQTLFYDGRYSNTDLSTGHGTARIPDFVKLAEAYGALGIRVTTQDEVDAAITLALETNDRPVVIDFVVSADAMVWPMVPQGVSNSYVQYARDHAPAFSEED</sequence>
<dbReference type="FunFam" id="3.40.50.1220:FF:000008">
    <property type="entry name" value="Acetolactate synthase"/>
    <property type="match status" value="1"/>
</dbReference>
<dbReference type="InterPro" id="IPR029035">
    <property type="entry name" value="DHS-like_NAD/FAD-binding_dom"/>
</dbReference>
<dbReference type="PANTHER" id="PTHR18968">
    <property type="entry name" value="THIAMINE PYROPHOSPHATE ENZYMES"/>
    <property type="match status" value="1"/>
</dbReference>
<keyword evidence="10 14" id="KW-0460">Magnesium</keyword>
<evidence type="ECO:0000256" key="6">
    <source>
        <dbReference type="ARBA" id="ARBA00022630"/>
    </source>
</evidence>
<keyword evidence="19" id="KW-1185">Reference proteome</keyword>
<reference evidence="18 19" key="1">
    <citation type="submission" date="2019-09" db="EMBL/GenBank/DDBJ databases">
        <title>Genome sequencing of strain KACC 19306.</title>
        <authorList>
            <person name="Heo J."/>
            <person name="Kim S.-J."/>
            <person name="Kim J.-S."/>
            <person name="Hong S.-B."/>
            <person name="Kwon S.-W."/>
        </authorList>
    </citation>
    <scope>NUCLEOTIDE SEQUENCE [LARGE SCALE GENOMIC DNA]</scope>
    <source>
        <strain evidence="18 19">KACC 19306</strain>
    </source>
</reference>
<dbReference type="SUPFAM" id="SSF52518">
    <property type="entry name" value="Thiamin diphosphate-binding fold (THDP-binding)"/>
    <property type="match status" value="2"/>
</dbReference>
<dbReference type="InterPro" id="IPR012001">
    <property type="entry name" value="Thiamin_PyroP_enz_TPP-bd_dom"/>
</dbReference>
<protein>
    <recommendedName>
        <fullName evidence="4 14">Acetolactate synthase</fullName>
        <ecNumber evidence="4 14">2.2.1.6</ecNumber>
    </recommendedName>
</protein>
<feature type="domain" description="Thiamine pyrophosphate enzyme N-terminal TPP-binding" evidence="17">
    <location>
        <begin position="23"/>
        <end position="137"/>
    </location>
</feature>
<dbReference type="EC" id="2.2.1.6" evidence="4 14"/>
<dbReference type="UniPathway" id="UPA00049">
    <property type="reaction ID" value="UER00059"/>
</dbReference>
<dbReference type="InterPro" id="IPR029061">
    <property type="entry name" value="THDP-binding"/>
</dbReference>
<evidence type="ECO:0000313" key="18">
    <source>
        <dbReference type="EMBL" id="QEO15666.1"/>
    </source>
</evidence>
<evidence type="ECO:0000256" key="14">
    <source>
        <dbReference type="RuleBase" id="RU003591"/>
    </source>
</evidence>
<keyword evidence="11 14" id="KW-0786">Thiamine pyrophosphate</keyword>
<keyword evidence="12 14" id="KW-0100">Branched-chain amino acid biosynthesis</keyword>
<dbReference type="InterPro" id="IPR011766">
    <property type="entry name" value="TPP_enzyme_TPP-bd"/>
</dbReference>
<dbReference type="InterPro" id="IPR012000">
    <property type="entry name" value="Thiamin_PyroP_enz_cen_dom"/>
</dbReference>
<evidence type="ECO:0000256" key="4">
    <source>
        <dbReference type="ARBA" id="ARBA00013145"/>
    </source>
</evidence>